<dbReference type="STRING" id="1257118.L8GHP6"/>
<evidence type="ECO:0000259" key="9">
    <source>
        <dbReference type="Pfam" id="PF18307"/>
    </source>
</evidence>
<evidence type="ECO:0000256" key="3">
    <source>
        <dbReference type="ARBA" id="ARBA00022763"/>
    </source>
</evidence>
<gene>
    <name evidence="10" type="ORF">ACA1_050620</name>
</gene>
<evidence type="ECO:0000313" key="11">
    <source>
        <dbReference type="Proteomes" id="UP000011083"/>
    </source>
</evidence>
<protein>
    <recommendedName>
        <fullName evidence="8">General transcription factor IIH subunit 4</fullName>
    </recommendedName>
</protein>
<evidence type="ECO:0000256" key="6">
    <source>
        <dbReference type="ARBA" id="ARBA00023204"/>
    </source>
</evidence>
<dbReference type="OMA" id="MIVFEMG"/>
<evidence type="ECO:0000256" key="4">
    <source>
        <dbReference type="ARBA" id="ARBA00023015"/>
    </source>
</evidence>
<dbReference type="Gene3D" id="3.30.70.2610">
    <property type="match status" value="1"/>
</dbReference>
<proteinExistence type="inferred from homology"/>
<dbReference type="Pfam" id="PF03849">
    <property type="entry name" value="Tfb2"/>
    <property type="match status" value="1"/>
</dbReference>
<comment type="function">
    <text evidence="8">Component of the general transcription and DNA repair factor IIH (TFIIH) core complex which is involved in general and transcription-coupled nucleotide excision repair (NER) of damaged DNA.</text>
</comment>
<dbReference type="GO" id="GO:0006289">
    <property type="term" value="P:nucleotide-excision repair"/>
    <property type="evidence" value="ECO:0007669"/>
    <property type="project" value="InterPro"/>
</dbReference>
<accession>L8GHP6</accession>
<dbReference type="PANTHER" id="PTHR13152:SF0">
    <property type="entry name" value="GENERAL TRANSCRIPTION FACTOR IIH SUBUNIT 4"/>
    <property type="match status" value="1"/>
</dbReference>
<dbReference type="PANTHER" id="PTHR13152">
    <property type="entry name" value="TFIIH, POLYPEPTIDE 4"/>
    <property type="match status" value="1"/>
</dbReference>
<keyword evidence="3 8" id="KW-0227">DNA damage</keyword>
<dbReference type="InterPro" id="IPR004598">
    <property type="entry name" value="TFIIH_p52/Tfb2"/>
</dbReference>
<comment type="similarity">
    <text evidence="2 8">Belongs to the TFB2 family.</text>
</comment>
<reference evidence="10 11" key="1">
    <citation type="journal article" date="2013" name="Genome Biol.">
        <title>Genome of Acanthamoeba castellanii highlights extensive lateral gene transfer and early evolution of tyrosine kinase signaling.</title>
        <authorList>
            <person name="Clarke M."/>
            <person name="Lohan A.J."/>
            <person name="Liu B."/>
            <person name="Lagkouvardos I."/>
            <person name="Roy S."/>
            <person name="Zafar N."/>
            <person name="Bertelli C."/>
            <person name="Schilde C."/>
            <person name="Kianianmomeni A."/>
            <person name="Burglin T.R."/>
            <person name="Frech C."/>
            <person name="Turcotte B."/>
            <person name="Kopec K.O."/>
            <person name="Synnott J.M."/>
            <person name="Choo C."/>
            <person name="Paponov I."/>
            <person name="Finkler A."/>
            <person name="Soon Heng Tan C."/>
            <person name="Hutchins A.P."/>
            <person name="Weinmeier T."/>
            <person name="Rattei T."/>
            <person name="Chu J.S."/>
            <person name="Gimenez G."/>
            <person name="Irimia M."/>
            <person name="Rigden D.J."/>
            <person name="Fitzpatrick D.A."/>
            <person name="Lorenzo-Morales J."/>
            <person name="Bateman A."/>
            <person name="Chiu C.H."/>
            <person name="Tang P."/>
            <person name="Hegemann P."/>
            <person name="Fromm H."/>
            <person name="Raoult D."/>
            <person name="Greub G."/>
            <person name="Miranda-Saavedra D."/>
            <person name="Chen N."/>
            <person name="Nash P."/>
            <person name="Ginger M.L."/>
            <person name="Horn M."/>
            <person name="Schaap P."/>
            <person name="Caler L."/>
            <person name="Loftus B."/>
        </authorList>
    </citation>
    <scope>NUCLEOTIDE SEQUENCE [LARGE SCALE GENOMIC DNA]</scope>
    <source>
        <strain evidence="10 11">Neff</strain>
    </source>
</reference>
<keyword evidence="4 8" id="KW-0805">Transcription regulation</keyword>
<comment type="subcellular location">
    <subcellularLocation>
        <location evidence="1 8">Nucleus</location>
    </subcellularLocation>
</comment>
<dbReference type="Proteomes" id="UP000011083">
    <property type="component" value="Unassembled WGS sequence"/>
</dbReference>
<dbReference type="GO" id="GO:0003690">
    <property type="term" value="F:double-stranded DNA binding"/>
    <property type="evidence" value="ECO:0007669"/>
    <property type="project" value="TreeGrafter"/>
</dbReference>
<dbReference type="RefSeq" id="XP_004334515.1">
    <property type="nucleotide sequence ID" value="XM_004334467.1"/>
</dbReference>
<evidence type="ECO:0000256" key="1">
    <source>
        <dbReference type="ARBA" id="ARBA00004123"/>
    </source>
</evidence>
<feature type="domain" description="Transcription factor Tfb2 C-terminal" evidence="9">
    <location>
        <begin position="224"/>
        <end position="291"/>
    </location>
</feature>
<dbReference type="OrthoDB" id="364513at2759"/>
<sequence>MGSTVIQPPSDRVVSLLTRGEFMVVHEEDQSIRIADKGFPFLLKDLRTQVWILLLLYLRSLQEEKANVHDVLSFLFRLSFLTVGEGYQMDDLAFSESGLLQDLQDLGIIYRKHRDSKWLYPTQLAIGLSSTEAAKRDQEGWIIVGTDYRIYAYTSSPVKLLLLSLFTQIEYQLPNMVMGILLRENIRQAVQVGISANQILQFLETNAHPQMKQNTPIIPESIADQLRLWEAEDRRLSLSPGYFYDDFASLAAFKKAEKYARDVGALLYSDAAKRFLFVTEQGHQLLRRYVKQHLSSSSSSLTPK</sequence>
<name>L8GHP6_ACACF</name>
<keyword evidence="5 8" id="KW-0804">Transcription</keyword>
<dbReference type="InterPro" id="IPR040662">
    <property type="entry name" value="Tfb2_C"/>
</dbReference>
<dbReference type="EMBL" id="KB008112">
    <property type="protein sequence ID" value="ELR12502.1"/>
    <property type="molecule type" value="Genomic_DNA"/>
</dbReference>
<dbReference type="AlphaFoldDB" id="L8GHP6"/>
<dbReference type="KEGG" id="acan:ACA1_050620"/>
<keyword evidence="7 8" id="KW-0539">Nucleus</keyword>
<dbReference type="GO" id="GO:0000439">
    <property type="term" value="C:transcription factor TFIIH core complex"/>
    <property type="evidence" value="ECO:0007669"/>
    <property type="project" value="InterPro"/>
</dbReference>
<evidence type="ECO:0000256" key="5">
    <source>
        <dbReference type="ARBA" id="ARBA00023163"/>
    </source>
</evidence>
<evidence type="ECO:0000256" key="2">
    <source>
        <dbReference type="ARBA" id="ARBA00007132"/>
    </source>
</evidence>
<dbReference type="GeneID" id="14913016"/>
<evidence type="ECO:0000256" key="7">
    <source>
        <dbReference type="ARBA" id="ARBA00023242"/>
    </source>
</evidence>
<organism evidence="10 11">
    <name type="scientific">Acanthamoeba castellanii (strain ATCC 30010 / Neff)</name>
    <dbReference type="NCBI Taxonomy" id="1257118"/>
    <lineage>
        <taxon>Eukaryota</taxon>
        <taxon>Amoebozoa</taxon>
        <taxon>Discosea</taxon>
        <taxon>Longamoebia</taxon>
        <taxon>Centramoebida</taxon>
        <taxon>Acanthamoebidae</taxon>
        <taxon>Acanthamoeba</taxon>
    </lineage>
</organism>
<dbReference type="Pfam" id="PF18307">
    <property type="entry name" value="Tfb2_C"/>
    <property type="match status" value="1"/>
</dbReference>
<evidence type="ECO:0000313" key="10">
    <source>
        <dbReference type="EMBL" id="ELR12502.1"/>
    </source>
</evidence>
<dbReference type="GO" id="GO:0005675">
    <property type="term" value="C:transcription factor TFIIH holo complex"/>
    <property type="evidence" value="ECO:0007669"/>
    <property type="project" value="TreeGrafter"/>
</dbReference>
<keyword evidence="11" id="KW-1185">Reference proteome</keyword>
<dbReference type="VEuPathDB" id="AmoebaDB:ACA1_050620"/>
<dbReference type="GO" id="GO:0001671">
    <property type="term" value="F:ATPase activator activity"/>
    <property type="evidence" value="ECO:0007669"/>
    <property type="project" value="InterPro"/>
</dbReference>
<keyword evidence="6 8" id="KW-0234">DNA repair</keyword>
<evidence type="ECO:0000256" key="8">
    <source>
        <dbReference type="RuleBase" id="RU364024"/>
    </source>
</evidence>